<comment type="caution">
    <text evidence="1">The sequence shown here is derived from an EMBL/GenBank/DDBJ whole genome shotgun (WGS) entry which is preliminary data.</text>
</comment>
<reference evidence="1" key="1">
    <citation type="submission" date="2019-04" db="EMBL/GenBank/DDBJ databases">
        <title>Microbes associate with the intestines of laboratory mice.</title>
        <authorList>
            <person name="Navarre W."/>
            <person name="Wong E."/>
            <person name="Huang K."/>
            <person name="Tropini C."/>
            <person name="Ng K."/>
            <person name="Yu B."/>
        </authorList>
    </citation>
    <scope>NUCLEOTIDE SEQUENCE</scope>
    <source>
        <strain evidence="1">NM04_E33</strain>
    </source>
</reference>
<dbReference type="EMBL" id="SRYB01000040">
    <property type="protein sequence ID" value="TGY76451.1"/>
    <property type="molecule type" value="Genomic_DNA"/>
</dbReference>
<sequence length="68" mass="7774">MSTENNFNNMPKGGRLVFGIFMVIVYVAVGLLFIFDVFNIDNNVISFIVGIVLCVYGVWRGYRLYRGM</sequence>
<accession>A0AC61RBT9</accession>
<name>A0AC61RBT9_9BACT</name>
<proteinExistence type="predicted"/>
<dbReference type="Proteomes" id="UP000306319">
    <property type="component" value="Unassembled WGS sequence"/>
</dbReference>
<evidence type="ECO:0000313" key="2">
    <source>
        <dbReference type="Proteomes" id="UP000306319"/>
    </source>
</evidence>
<gene>
    <name evidence="1" type="ORF">E5331_18055</name>
</gene>
<organism evidence="1 2">
    <name type="scientific">Lepagella muris</name>
    <dbReference type="NCBI Taxonomy" id="3032870"/>
    <lineage>
        <taxon>Bacteria</taxon>
        <taxon>Pseudomonadati</taxon>
        <taxon>Bacteroidota</taxon>
        <taxon>Bacteroidia</taxon>
        <taxon>Bacteroidales</taxon>
        <taxon>Muribaculaceae</taxon>
        <taxon>Lepagella</taxon>
    </lineage>
</organism>
<protein>
    <submittedName>
        <fullName evidence="1">Uncharacterized protein</fullName>
    </submittedName>
</protein>
<evidence type="ECO:0000313" key="1">
    <source>
        <dbReference type="EMBL" id="TGY76451.1"/>
    </source>
</evidence>
<keyword evidence="2" id="KW-1185">Reference proteome</keyword>